<accession>A0ABD1Y6R6</accession>
<name>A0ABD1Y6R6_9MARC</name>
<sequence>MSGIRRRSSRQSDVPPEERPSQRRRRATSPNYELPHDEAMETIDRLVQGEETNSGDGAIVEKIPTLQSMVIQPVVPTRLPRPRTINFEELSLLTRDEVFPHLKFDHLKTEGILFIDGSVFARGAAGPQGQLPVNVSREELKEYLVFPGSEDSSRVVTASVIEAEFLRRTGHKSLKDAWTTIARWFDYRNAQPRNEGWFIDQLVFFSSQGHEDGKLLDLRAKLVIRQALKWIGRPSSSYTSTTLVLLALAEVDPGKPNLKPDWCELVRERDQLKEDLHKARGVLADAAQREEALRAKHERLQEEYSQEKAAWENKNRKLEEEAQQLHEEQKRIMGSRDSGQILRVE</sequence>
<evidence type="ECO:0000256" key="1">
    <source>
        <dbReference type="SAM" id="MobiDB-lite"/>
    </source>
</evidence>
<dbReference type="EMBL" id="JBHFFA010000006">
    <property type="protein sequence ID" value="KAL2622440.1"/>
    <property type="molecule type" value="Genomic_DNA"/>
</dbReference>
<dbReference type="AlphaFoldDB" id="A0ABD1Y6R6"/>
<dbReference type="Proteomes" id="UP001605036">
    <property type="component" value="Unassembled WGS sequence"/>
</dbReference>
<protein>
    <submittedName>
        <fullName evidence="2">Uncharacterized protein</fullName>
    </submittedName>
</protein>
<proteinExistence type="predicted"/>
<keyword evidence="3" id="KW-1185">Reference proteome</keyword>
<feature type="region of interest" description="Disordered" evidence="1">
    <location>
        <begin position="304"/>
        <end position="345"/>
    </location>
</feature>
<feature type="region of interest" description="Disordered" evidence="1">
    <location>
        <begin position="1"/>
        <end position="35"/>
    </location>
</feature>
<evidence type="ECO:0000313" key="2">
    <source>
        <dbReference type="EMBL" id="KAL2622440.1"/>
    </source>
</evidence>
<reference evidence="2 3" key="1">
    <citation type="submission" date="2024-09" db="EMBL/GenBank/DDBJ databases">
        <title>Chromosome-scale assembly of Riccia fluitans.</title>
        <authorList>
            <person name="Paukszto L."/>
            <person name="Sawicki J."/>
            <person name="Karawczyk K."/>
            <person name="Piernik-Szablinska J."/>
            <person name="Szczecinska M."/>
            <person name="Mazdziarz M."/>
        </authorList>
    </citation>
    <scope>NUCLEOTIDE SEQUENCE [LARGE SCALE GENOMIC DNA]</scope>
    <source>
        <strain evidence="2">Rf_01</strain>
        <tissue evidence="2">Aerial parts of the thallus</tissue>
    </source>
</reference>
<gene>
    <name evidence="2" type="ORF">R1flu_002645</name>
</gene>
<comment type="caution">
    <text evidence="2">The sequence shown here is derived from an EMBL/GenBank/DDBJ whole genome shotgun (WGS) entry which is preliminary data.</text>
</comment>
<organism evidence="2 3">
    <name type="scientific">Riccia fluitans</name>
    <dbReference type="NCBI Taxonomy" id="41844"/>
    <lineage>
        <taxon>Eukaryota</taxon>
        <taxon>Viridiplantae</taxon>
        <taxon>Streptophyta</taxon>
        <taxon>Embryophyta</taxon>
        <taxon>Marchantiophyta</taxon>
        <taxon>Marchantiopsida</taxon>
        <taxon>Marchantiidae</taxon>
        <taxon>Marchantiales</taxon>
        <taxon>Ricciaceae</taxon>
        <taxon>Riccia</taxon>
    </lineage>
</organism>
<feature type="compositionally biased region" description="Basic and acidic residues" evidence="1">
    <location>
        <begin position="304"/>
        <end position="331"/>
    </location>
</feature>
<evidence type="ECO:0000313" key="3">
    <source>
        <dbReference type="Proteomes" id="UP001605036"/>
    </source>
</evidence>